<protein>
    <submittedName>
        <fullName evidence="9">MFS transporter</fullName>
    </submittedName>
</protein>
<feature type="transmembrane region" description="Helical" evidence="7">
    <location>
        <begin position="148"/>
        <end position="171"/>
    </location>
</feature>
<dbReference type="PANTHER" id="PTHR42718:SF46">
    <property type="entry name" value="BLR6921 PROTEIN"/>
    <property type="match status" value="1"/>
</dbReference>
<feature type="transmembrane region" description="Helical" evidence="7">
    <location>
        <begin position="275"/>
        <end position="299"/>
    </location>
</feature>
<feature type="transmembrane region" description="Helical" evidence="7">
    <location>
        <begin position="21"/>
        <end position="46"/>
    </location>
</feature>
<gene>
    <name evidence="9" type="ORF">Dsi01nite_011690</name>
</gene>
<feature type="transmembrane region" description="Helical" evidence="7">
    <location>
        <begin position="405"/>
        <end position="427"/>
    </location>
</feature>
<evidence type="ECO:0000256" key="7">
    <source>
        <dbReference type="SAM" id="Phobius"/>
    </source>
</evidence>
<keyword evidence="10" id="KW-1185">Reference proteome</keyword>
<evidence type="ECO:0000256" key="1">
    <source>
        <dbReference type="ARBA" id="ARBA00004651"/>
    </source>
</evidence>
<keyword evidence="4 7" id="KW-0812">Transmembrane</keyword>
<feature type="transmembrane region" description="Helical" evidence="7">
    <location>
        <begin position="111"/>
        <end position="136"/>
    </location>
</feature>
<dbReference type="GO" id="GO:0022857">
    <property type="term" value="F:transmembrane transporter activity"/>
    <property type="evidence" value="ECO:0007669"/>
    <property type="project" value="InterPro"/>
</dbReference>
<feature type="transmembrane region" description="Helical" evidence="7">
    <location>
        <begin position="340"/>
        <end position="359"/>
    </location>
</feature>
<dbReference type="AlphaFoldDB" id="A0A919PJI3"/>
<dbReference type="Gene3D" id="1.20.1250.20">
    <property type="entry name" value="MFS general substrate transporter like domains"/>
    <property type="match status" value="1"/>
</dbReference>
<feature type="transmembrane region" description="Helical" evidence="7">
    <location>
        <begin position="237"/>
        <end position="254"/>
    </location>
</feature>
<evidence type="ECO:0000313" key="10">
    <source>
        <dbReference type="Proteomes" id="UP000660611"/>
    </source>
</evidence>
<dbReference type="PROSITE" id="PS50850">
    <property type="entry name" value="MFS"/>
    <property type="match status" value="1"/>
</dbReference>
<evidence type="ECO:0000313" key="9">
    <source>
        <dbReference type="EMBL" id="GIG43128.1"/>
    </source>
</evidence>
<reference evidence="9" key="1">
    <citation type="submission" date="2021-01" db="EMBL/GenBank/DDBJ databases">
        <title>Whole genome shotgun sequence of Dactylosporangium siamense NBRC 106093.</title>
        <authorList>
            <person name="Komaki H."/>
            <person name="Tamura T."/>
        </authorList>
    </citation>
    <scope>NUCLEOTIDE SEQUENCE</scope>
    <source>
        <strain evidence="9">NBRC 106093</strain>
    </source>
</reference>
<evidence type="ECO:0000259" key="8">
    <source>
        <dbReference type="PROSITE" id="PS50850"/>
    </source>
</evidence>
<evidence type="ECO:0000256" key="2">
    <source>
        <dbReference type="ARBA" id="ARBA00022448"/>
    </source>
</evidence>
<feature type="transmembrane region" description="Helical" evidence="7">
    <location>
        <begin position="177"/>
        <end position="197"/>
    </location>
</feature>
<dbReference type="InterPro" id="IPR020846">
    <property type="entry name" value="MFS_dom"/>
</dbReference>
<keyword evidence="5 7" id="KW-1133">Transmembrane helix</keyword>
<keyword evidence="6 7" id="KW-0472">Membrane</keyword>
<feature type="transmembrane region" description="Helical" evidence="7">
    <location>
        <begin position="311"/>
        <end position="328"/>
    </location>
</feature>
<dbReference type="InterPro" id="IPR011701">
    <property type="entry name" value="MFS"/>
</dbReference>
<proteinExistence type="predicted"/>
<dbReference type="Pfam" id="PF07690">
    <property type="entry name" value="MFS_1"/>
    <property type="match status" value="1"/>
</dbReference>
<evidence type="ECO:0000256" key="6">
    <source>
        <dbReference type="ARBA" id="ARBA00023136"/>
    </source>
</evidence>
<feature type="transmembrane region" description="Helical" evidence="7">
    <location>
        <begin position="88"/>
        <end position="105"/>
    </location>
</feature>
<dbReference type="CDD" id="cd17321">
    <property type="entry name" value="MFS_MMR_MDR_like"/>
    <property type="match status" value="1"/>
</dbReference>
<comment type="caution">
    <text evidence="9">The sequence shown here is derived from an EMBL/GenBank/DDBJ whole genome shotgun (WGS) entry which is preliminary data.</text>
</comment>
<dbReference type="Proteomes" id="UP000660611">
    <property type="component" value="Unassembled WGS sequence"/>
</dbReference>
<dbReference type="PANTHER" id="PTHR42718">
    <property type="entry name" value="MAJOR FACILITATOR SUPERFAMILY MULTIDRUG TRANSPORTER MFSC"/>
    <property type="match status" value="1"/>
</dbReference>
<organism evidence="9 10">
    <name type="scientific">Dactylosporangium siamense</name>
    <dbReference type="NCBI Taxonomy" id="685454"/>
    <lineage>
        <taxon>Bacteria</taxon>
        <taxon>Bacillati</taxon>
        <taxon>Actinomycetota</taxon>
        <taxon>Actinomycetes</taxon>
        <taxon>Micromonosporales</taxon>
        <taxon>Micromonosporaceae</taxon>
        <taxon>Dactylosporangium</taxon>
    </lineage>
</organism>
<dbReference type="SUPFAM" id="SSF103473">
    <property type="entry name" value="MFS general substrate transporter"/>
    <property type="match status" value="1"/>
</dbReference>
<dbReference type="RefSeq" id="WP_203845003.1">
    <property type="nucleotide sequence ID" value="NZ_BAAAVW010000002.1"/>
</dbReference>
<feature type="transmembrane region" description="Helical" evidence="7">
    <location>
        <begin position="58"/>
        <end position="76"/>
    </location>
</feature>
<feature type="transmembrane region" description="Helical" evidence="7">
    <location>
        <begin position="365"/>
        <end position="384"/>
    </location>
</feature>
<dbReference type="GO" id="GO:0005886">
    <property type="term" value="C:plasma membrane"/>
    <property type="evidence" value="ECO:0007669"/>
    <property type="project" value="UniProtKB-SubCell"/>
</dbReference>
<dbReference type="Gene3D" id="1.20.1720.10">
    <property type="entry name" value="Multidrug resistance protein D"/>
    <property type="match status" value="1"/>
</dbReference>
<keyword evidence="2" id="KW-0813">Transport</keyword>
<feature type="transmembrane region" description="Helical" evidence="7">
    <location>
        <begin position="204"/>
        <end position="225"/>
    </location>
</feature>
<accession>A0A919PJI3</accession>
<evidence type="ECO:0000256" key="4">
    <source>
        <dbReference type="ARBA" id="ARBA00022692"/>
    </source>
</evidence>
<feature type="domain" description="Major facilitator superfamily (MFS) profile" evidence="8">
    <location>
        <begin position="22"/>
        <end position="473"/>
    </location>
</feature>
<name>A0A919PJI3_9ACTN</name>
<dbReference type="InterPro" id="IPR036259">
    <property type="entry name" value="MFS_trans_sf"/>
</dbReference>
<evidence type="ECO:0000256" key="3">
    <source>
        <dbReference type="ARBA" id="ARBA00022475"/>
    </source>
</evidence>
<dbReference type="EMBL" id="BONQ01000020">
    <property type="protein sequence ID" value="GIG43128.1"/>
    <property type="molecule type" value="Genomic_DNA"/>
</dbReference>
<sequence>MHQQEHTQATHAPAPARGLGVATLVISLARFIVVLDGTIMIVALPSIQSSLHISLSDLNWVVNSYSLMFGGLMLVAGRIGDKYGRKNVFRIGLVLFGAASLAGGLADNGTWLIACRAVQGTGAALATPGALSLLVSTFPEGRARARALGLYGAATGLAAVTGLLAGGILTTYAGWEWVLFVNVPIVVAILLGVGRLVEPAPKRISIDIPGALAGTLGIGALILGVNRVGEHGWSDPAVIACLAAATVLLSGFVLTQRISAAPMIPREVLADRGRVGANVVTFVQAAGMFTTYFFLTLYMQEVLGYSALRTGLMYLPFAVGTGLAAGVLGPQLLQRLSERAALSTGLLVAAAGTGWFCLITPGSSIYAVLIPASVVTGAGIGIVATTGTSIGVRGIDSSEAGIGSAMLTAGGQVGGALGLAVLATVAASTTRHAAVDHSMKEALTSGYVAGFGIAAGLYLLCVAITLVTVTPRHPSTPE</sequence>
<evidence type="ECO:0000256" key="5">
    <source>
        <dbReference type="ARBA" id="ARBA00022989"/>
    </source>
</evidence>
<feature type="transmembrane region" description="Helical" evidence="7">
    <location>
        <begin position="447"/>
        <end position="469"/>
    </location>
</feature>
<comment type="subcellular location">
    <subcellularLocation>
        <location evidence="1">Cell membrane</location>
        <topology evidence="1">Multi-pass membrane protein</topology>
    </subcellularLocation>
</comment>
<keyword evidence="3" id="KW-1003">Cell membrane</keyword>